<dbReference type="Pfam" id="PF23493">
    <property type="entry name" value="CysS_C"/>
    <property type="match status" value="1"/>
</dbReference>
<dbReference type="Gene3D" id="1.20.120.1910">
    <property type="entry name" value="Cysteine-tRNA ligase, C-terminal anti-codon recognition domain"/>
    <property type="match status" value="1"/>
</dbReference>
<dbReference type="PATRIC" id="fig|2702.101.peg.87"/>
<protein>
    <recommendedName>
        <fullName evidence="12">Cysteine--tRNA ligase</fullName>
        <ecNumber evidence="12">6.1.1.16</ecNumber>
    </recommendedName>
    <alternativeName>
        <fullName evidence="12">Cysteinyl-tRNA synthetase</fullName>
        <shortName evidence="12">CysRS</shortName>
    </alternativeName>
</protein>
<dbReference type="Proteomes" id="UP000070505">
    <property type="component" value="Unassembled WGS sequence"/>
</dbReference>
<gene>
    <name evidence="12" type="primary">cysS</name>
    <name evidence="14" type="ORF">HMPREF3230_00088</name>
</gene>
<dbReference type="Pfam" id="PF01406">
    <property type="entry name" value="tRNA-synt_1e"/>
    <property type="match status" value="1"/>
</dbReference>
<evidence type="ECO:0000256" key="10">
    <source>
        <dbReference type="ARBA" id="ARBA00023146"/>
    </source>
</evidence>
<dbReference type="InterPro" id="IPR014729">
    <property type="entry name" value="Rossmann-like_a/b/a_fold"/>
</dbReference>
<dbReference type="GO" id="GO:0006423">
    <property type="term" value="P:cysteinyl-tRNA aminoacylation"/>
    <property type="evidence" value="ECO:0007669"/>
    <property type="project" value="UniProtKB-UniRule"/>
</dbReference>
<evidence type="ECO:0000313" key="15">
    <source>
        <dbReference type="Proteomes" id="UP000070505"/>
    </source>
</evidence>
<evidence type="ECO:0000256" key="12">
    <source>
        <dbReference type="HAMAP-Rule" id="MF_00041"/>
    </source>
</evidence>
<feature type="short sequence motif" description="'KMSKS' region" evidence="12">
    <location>
        <begin position="319"/>
        <end position="323"/>
    </location>
</feature>
<dbReference type="InterPro" id="IPR009080">
    <property type="entry name" value="tRNAsynth_Ia_anticodon-bd"/>
</dbReference>
<dbReference type="GO" id="GO:0005829">
    <property type="term" value="C:cytosol"/>
    <property type="evidence" value="ECO:0007669"/>
    <property type="project" value="TreeGrafter"/>
</dbReference>
<dbReference type="SMART" id="SM00840">
    <property type="entry name" value="DALR_2"/>
    <property type="match status" value="1"/>
</dbReference>
<dbReference type="InterPro" id="IPR056411">
    <property type="entry name" value="CysS_C"/>
</dbReference>
<name>A0A135ZBS3_GARVA</name>
<feature type="binding site" evidence="12">
    <location>
        <position position="292"/>
    </location>
    <ligand>
        <name>Zn(2+)</name>
        <dbReference type="ChEBI" id="CHEBI:29105"/>
    </ligand>
</feature>
<evidence type="ECO:0000256" key="7">
    <source>
        <dbReference type="ARBA" id="ARBA00022833"/>
    </source>
</evidence>
<keyword evidence="3 12" id="KW-0963">Cytoplasm</keyword>
<dbReference type="PANTHER" id="PTHR10890:SF30">
    <property type="entry name" value="CYSTEINE--TRNA LIGASE"/>
    <property type="match status" value="1"/>
</dbReference>
<dbReference type="InterPro" id="IPR015803">
    <property type="entry name" value="Cys-tRNA-ligase"/>
</dbReference>
<proteinExistence type="inferred from homology"/>
<evidence type="ECO:0000256" key="9">
    <source>
        <dbReference type="ARBA" id="ARBA00022917"/>
    </source>
</evidence>
<evidence type="ECO:0000256" key="6">
    <source>
        <dbReference type="ARBA" id="ARBA00022741"/>
    </source>
</evidence>
<dbReference type="InterPro" id="IPR032678">
    <property type="entry name" value="tRNA-synt_1_cat_dom"/>
</dbReference>
<organism evidence="14 15">
    <name type="scientific">Gardnerella vaginalis</name>
    <dbReference type="NCBI Taxonomy" id="2702"/>
    <lineage>
        <taxon>Bacteria</taxon>
        <taxon>Bacillati</taxon>
        <taxon>Actinomycetota</taxon>
        <taxon>Actinomycetes</taxon>
        <taxon>Bifidobacteriales</taxon>
        <taxon>Bifidobacteriaceae</taxon>
        <taxon>Gardnerella</taxon>
    </lineage>
</organism>
<dbReference type="GO" id="GO:0005524">
    <property type="term" value="F:ATP binding"/>
    <property type="evidence" value="ECO:0007669"/>
    <property type="project" value="UniProtKB-UniRule"/>
</dbReference>
<feature type="binding site" evidence="12">
    <location>
        <position position="263"/>
    </location>
    <ligand>
        <name>Zn(2+)</name>
        <dbReference type="ChEBI" id="CHEBI:29105"/>
    </ligand>
</feature>
<dbReference type="GO" id="GO:0008270">
    <property type="term" value="F:zinc ion binding"/>
    <property type="evidence" value="ECO:0007669"/>
    <property type="project" value="UniProtKB-UniRule"/>
</dbReference>
<evidence type="ECO:0000259" key="13">
    <source>
        <dbReference type="SMART" id="SM00840"/>
    </source>
</evidence>
<comment type="caution">
    <text evidence="14">The sequence shown here is derived from an EMBL/GenBank/DDBJ whole genome shotgun (WGS) entry which is preliminary data.</text>
</comment>
<dbReference type="NCBIfam" id="TIGR00435">
    <property type="entry name" value="cysS"/>
    <property type="match status" value="1"/>
</dbReference>
<sequence length="540" mass="59938">MATMLNNMGHKSLTKAASGMRLYNTASHTISDFKPIKPGHIGMYVCGATVQSSPHIGHIRAAIAFDIVRRWMIRLGYDVTFVRNVTDIDDKIMKKSTQAGQHWWERAYIYEREFSEAYNMLGVLPPTVEPRATGHITDMIELIERLIERGHAYVIKDESGKPTGNVYFDVPSWEHYGELTHQNQNQDKTFASDYASQVADALGPSVDNISEDKYNPVDAADASKDKHDSRDFALWKAPCDFDQSDAKWSTPFGVGRPGWHIECSAMSHRYLGDEFDIHGGGLDLRFPHHENEMAQTTAAGWKSANVWMHSAWVTAKGEKMSKSLGNGLSVPSVLANNSSWVVRYALGSVQYRAMLEWSDQALVEAKSAYDRIMNFLERAGRAIGEQPSREEITSINADLLPEEFTQSMNDDINVSGAQAAIFSTIRKGNSLLNNISGSGDDFKESLRNVVVSVRAMLDTLGLDPYAQPWVSNFSKNDTCENNSAEHNALSSLICSQLEARAKARSVKDFATSDAIRDSLSAAGVVIEDTPQGCSWHLLNK</sequence>
<feature type="domain" description="Cysteinyl-tRNA synthetase class Ia DALR" evidence="13">
    <location>
        <begin position="403"/>
        <end position="470"/>
    </location>
</feature>
<comment type="similarity">
    <text evidence="1 12">Belongs to the class-I aminoacyl-tRNA synthetase family.</text>
</comment>
<evidence type="ECO:0000256" key="4">
    <source>
        <dbReference type="ARBA" id="ARBA00022598"/>
    </source>
</evidence>
<comment type="catalytic activity">
    <reaction evidence="11 12">
        <text>tRNA(Cys) + L-cysteine + ATP = L-cysteinyl-tRNA(Cys) + AMP + diphosphate</text>
        <dbReference type="Rhea" id="RHEA:17773"/>
        <dbReference type="Rhea" id="RHEA-COMP:9661"/>
        <dbReference type="Rhea" id="RHEA-COMP:9679"/>
        <dbReference type="ChEBI" id="CHEBI:30616"/>
        <dbReference type="ChEBI" id="CHEBI:33019"/>
        <dbReference type="ChEBI" id="CHEBI:35235"/>
        <dbReference type="ChEBI" id="CHEBI:78442"/>
        <dbReference type="ChEBI" id="CHEBI:78517"/>
        <dbReference type="ChEBI" id="CHEBI:456215"/>
        <dbReference type="EC" id="6.1.1.16"/>
    </reaction>
</comment>
<dbReference type="CDD" id="cd00672">
    <property type="entry name" value="CysRS_core"/>
    <property type="match status" value="1"/>
</dbReference>
<feature type="short sequence motif" description="'HIGH' region" evidence="12">
    <location>
        <begin position="48"/>
        <end position="58"/>
    </location>
</feature>
<evidence type="ECO:0000256" key="11">
    <source>
        <dbReference type="ARBA" id="ARBA00047398"/>
    </source>
</evidence>
<dbReference type="PANTHER" id="PTHR10890">
    <property type="entry name" value="CYSTEINYL-TRNA SYNTHETASE"/>
    <property type="match status" value="1"/>
</dbReference>
<dbReference type="InterPro" id="IPR015273">
    <property type="entry name" value="Cys-tRNA-synt_Ia_DALR"/>
</dbReference>
<evidence type="ECO:0000313" key="14">
    <source>
        <dbReference type="EMBL" id="KXI19097.1"/>
    </source>
</evidence>
<keyword evidence="9 12" id="KW-0648">Protein biosynthesis</keyword>
<dbReference type="Gene3D" id="3.40.50.620">
    <property type="entry name" value="HUPs"/>
    <property type="match status" value="1"/>
</dbReference>
<dbReference type="SUPFAM" id="SSF52374">
    <property type="entry name" value="Nucleotidylyl transferase"/>
    <property type="match status" value="1"/>
</dbReference>
<evidence type="ECO:0000256" key="1">
    <source>
        <dbReference type="ARBA" id="ARBA00005594"/>
    </source>
</evidence>
<dbReference type="AlphaFoldDB" id="A0A135ZBS3"/>
<evidence type="ECO:0000256" key="5">
    <source>
        <dbReference type="ARBA" id="ARBA00022723"/>
    </source>
</evidence>
<keyword evidence="7 12" id="KW-0862">Zinc</keyword>
<keyword evidence="5 12" id="KW-0479">Metal-binding</keyword>
<comment type="cofactor">
    <cofactor evidence="12">
        <name>Zn(2+)</name>
        <dbReference type="ChEBI" id="CHEBI:29105"/>
    </cofactor>
    <text evidence="12">Binds 1 zinc ion per subunit.</text>
</comment>
<keyword evidence="4 12" id="KW-0436">Ligase</keyword>
<evidence type="ECO:0000256" key="2">
    <source>
        <dbReference type="ARBA" id="ARBA00011245"/>
    </source>
</evidence>
<dbReference type="GO" id="GO:0004817">
    <property type="term" value="F:cysteine-tRNA ligase activity"/>
    <property type="evidence" value="ECO:0007669"/>
    <property type="project" value="UniProtKB-UniRule"/>
</dbReference>
<dbReference type="InterPro" id="IPR024909">
    <property type="entry name" value="Cys-tRNA/MSH_ligase"/>
</dbReference>
<feature type="binding site" evidence="12">
    <location>
        <position position="288"/>
    </location>
    <ligand>
        <name>Zn(2+)</name>
        <dbReference type="ChEBI" id="CHEBI:29105"/>
    </ligand>
</feature>
<dbReference type="PRINTS" id="PR00983">
    <property type="entry name" value="TRNASYNTHCYS"/>
</dbReference>
<feature type="binding site" evidence="12">
    <location>
        <position position="46"/>
    </location>
    <ligand>
        <name>Zn(2+)</name>
        <dbReference type="ChEBI" id="CHEBI:29105"/>
    </ligand>
</feature>
<comment type="subcellular location">
    <subcellularLocation>
        <location evidence="12">Cytoplasm</location>
    </subcellularLocation>
</comment>
<feature type="binding site" evidence="12">
    <location>
        <position position="322"/>
    </location>
    <ligand>
        <name>ATP</name>
        <dbReference type="ChEBI" id="CHEBI:30616"/>
    </ligand>
</feature>
<keyword evidence="8 12" id="KW-0067">ATP-binding</keyword>
<keyword evidence="10 12" id="KW-0030">Aminoacyl-tRNA synthetase</keyword>
<dbReference type="EC" id="6.1.1.16" evidence="12"/>
<reference evidence="14 15" key="1">
    <citation type="submission" date="2016-02" db="EMBL/GenBank/DDBJ databases">
        <authorList>
            <person name="Wen L."/>
            <person name="He K."/>
            <person name="Yang H."/>
        </authorList>
    </citation>
    <scope>NUCLEOTIDE SEQUENCE [LARGE SCALE GENOMIC DNA]</scope>
    <source>
        <strain evidence="14 15">CMW7778B</strain>
    </source>
</reference>
<evidence type="ECO:0000256" key="3">
    <source>
        <dbReference type="ARBA" id="ARBA00022490"/>
    </source>
</evidence>
<keyword evidence="6 12" id="KW-0547">Nucleotide-binding</keyword>
<dbReference type="HAMAP" id="MF_00041">
    <property type="entry name" value="Cys_tRNA_synth"/>
    <property type="match status" value="1"/>
</dbReference>
<comment type="subunit">
    <text evidence="2 12">Monomer.</text>
</comment>
<dbReference type="SUPFAM" id="SSF47323">
    <property type="entry name" value="Anticodon-binding domain of a subclass of class I aminoacyl-tRNA synthetases"/>
    <property type="match status" value="1"/>
</dbReference>
<dbReference type="Pfam" id="PF09190">
    <property type="entry name" value="DALR_2"/>
    <property type="match status" value="1"/>
</dbReference>
<accession>A0A135ZBS3</accession>
<dbReference type="EMBL" id="LSRC01000004">
    <property type="protein sequence ID" value="KXI19097.1"/>
    <property type="molecule type" value="Genomic_DNA"/>
</dbReference>
<evidence type="ECO:0000256" key="8">
    <source>
        <dbReference type="ARBA" id="ARBA00022840"/>
    </source>
</evidence>